<dbReference type="Proteomes" id="UP000646877">
    <property type="component" value="Unassembled WGS sequence"/>
</dbReference>
<keyword evidence="4" id="KW-1185">Reference proteome</keyword>
<name>A0A8I2KS68_9GAMM</name>
<organism evidence="1 3">
    <name type="scientific">Pseudoalteromonas maricaloris</name>
    <dbReference type="NCBI Taxonomy" id="184924"/>
    <lineage>
        <taxon>Bacteria</taxon>
        <taxon>Pseudomonadati</taxon>
        <taxon>Pseudomonadota</taxon>
        <taxon>Gammaproteobacteria</taxon>
        <taxon>Alteromonadales</taxon>
        <taxon>Pseudoalteromonadaceae</taxon>
        <taxon>Pseudoalteromonas</taxon>
    </lineage>
</organism>
<protein>
    <submittedName>
        <fullName evidence="1">Uncharacterized protein</fullName>
    </submittedName>
</protein>
<evidence type="ECO:0000313" key="4">
    <source>
        <dbReference type="Proteomes" id="UP001304419"/>
    </source>
</evidence>
<gene>
    <name evidence="1" type="ORF">F9Y85_19010</name>
    <name evidence="2" type="ORF">R5H13_03000</name>
</gene>
<dbReference type="EMBL" id="CP137578">
    <property type="protein sequence ID" value="WOX29257.1"/>
    <property type="molecule type" value="Genomic_DNA"/>
</dbReference>
<reference evidence="2 4" key="2">
    <citation type="submission" date="2023-10" db="EMBL/GenBank/DDBJ databases">
        <title>To unveil natural product biosynthetic capacity in Pseudoalteromonas.</title>
        <authorList>
            <person name="Wang J."/>
        </authorList>
    </citation>
    <scope>NUCLEOTIDE SEQUENCE [LARGE SCALE GENOMIC DNA]</scope>
    <source>
        <strain evidence="2 4">DSM 15914</strain>
    </source>
</reference>
<dbReference type="RefSeq" id="WP_193522356.1">
    <property type="nucleotide sequence ID" value="NZ_CBCSDF010000019.1"/>
</dbReference>
<sequence>MKCFSICFLSKFMRPISDILESLTVNSAWMFMQFYFGDSIVDRRGISKVGISKLSKVSSISSRDLTEAIWQLHEFGLIELVQNVCEIKRGVTEKRVKIIPKIKIKIYAELTDESKAELKRLLCIENSSLPKTTPKRVRVFLAYCMLKPYSMAMGFDFIKAKFGIGKLGIIELDKTTWLGRGLEEIKVSHVNEVCVVYKLACSRAVFSKGHIFMFEHEISAIKGSPYEGKNTHIDLKELERSLMRNASTFSEFVSSLWCVTRYLVFERNQEYLISESVNVDHVQREHYKLSVNFIDTIRQKISGLTSDDDRLKSELEKSALELKELNLSSLKHSLPLMINYLNASKNSTKSEKTNRLLAQRLVNKLFKRENKILGHYCLRIFADYFLEQLSAYKRASCEAVNKIDYEQVHISNDAVLEFDWAMFGLHQYDNEWMFFRAKSEPSTKQKS</sequence>
<evidence type="ECO:0000313" key="2">
    <source>
        <dbReference type="EMBL" id="WOX29257.1"/>
    </source>
</evidence>
<evidence type="ECO:0000313" key="1">
    <source>
        <dbReference type="EMBL" id="NLR23362.1"/>
    </source>
</evidence>
<evidence type="ECO:0000313" key="3">
    <source>
        <dbReference type="Proteomes" id="UP000646877"/>
    </source>
</evidence>
<reference evidence="1" key="1">
    <citation type="submission" date="2019-10" db="EMBL/GenBank/DDBJ databases">
        <authorList>
            <person name="Paulsen S."/>
        </authorList>
    </citation>
    <scope>NUCLEOTIDE SEQUENCE</scope>
    <source>
        <strain evidence="1">LMG 19692</strain>
    </source>
</reference>
<dbReference type="Proteomes" id="UP001304419">
    <property type="component" value="Chromosome 1"/>
</dbReference>
<accession>A0A8I2KS68</accession>
<dbReference type="AlphaFoldDB" id="A0A8I2KS68"/>
<dbReference type="EMBL" id="WEIA01000015">
    <property type="protein sequence ID" value="NLR23362.1"/>
    <property type="molecule type" value="Genomic_DNA"/>
</dbReference>
<proteinExistence type="predicted"/>